<dbReference type="RefSeq" id="WP_379903315.1">
    <property type="nucleotide sequence ID" value="NZ_JBHRTR010000031.1"/>
</dbReference>
<evidence type="ECO:0000313" key="2">
    <source>
        <dbReference type="EMBL" id="MFC3229273.1"/>
    </source>
</evidence>
<feature type="signal peptide" evidence="1">
    <location>
        <begin position="1"/>
        <end position="26"/>
    </location>
</feature>
<evidence type="ECO:0000313" key="3">
    <source>
        <dbReference type="Proteomes" id="UP001595528"/>
    </source>
</evidence>
<accession>A0ABV7L4K9</accession>
<feature type="chain" id="PRO_5045769851" evidence="1">
    <location>
        <begin position="27"/>
        <end position="441"/>
    </location>
</feature>
<comment type="caution">
    <text evidence="2">The sequence shown here is derived from an EMBL/GenBank/DDBJ whole genome shotgun (WGS) entry which is preliminary data.</text>
</comment>
<dbReference type="Proteomes" id="UP001595528">
    <property type="component" value="Unassembled WGS sequence"/>
</dbReference>
<gene>
    <name evidence="2" type="ORF">ACFOGJ_18645</name>
</gene>
<protein>
    <submittedName>
        <fullName evidence="2">Uncharacterized protein</fullName>
    </submittedName>
</protein>
<sequence length="441" mass="50271">MTLTPVRWLRPAACLTLMAAVLAPFAADPARAQVTAGYSIEFELPTFPFKKAMNARFRPDLDPLVDEISRRQEAGDDVTCSLQIYREAHWLVNYTPDAERAKKRIADLEESLKEKDQSWALEQTESDGSWGACYDAWFFRLQASVDPLKRLQGEGQQPKYPLKFLQPVNEPKKLTDMLEEMKISDIDAGEANRRRELNMVVTAMGQLLFLDYLAPMLPADYPREQVAQGLRDYMDNDWQNKDTGYWGAWYLQNGELVKTDDLSVTFHIISYRRGDVKMLDQLVDTTFSLRETKYPYGWQDRGTTNNHHNYDVATILKYGWPAMDYIQRSRASAEIGIMLARSLRLTLDGQGRFYTDAYDNIGDAYYFGVSFLDVAGYFDPSKRFWAQKLKFPESRNLKQRLIANMKALDSEDPMILLALQKLGVDTTGDGAAAGDDPGSSD</sequence>
<keyword evidence="3" id="KW-1185">Reference proteome</keyword>
<reference evidence="3" key="1">
    <citation type="journal article" date="2019" name="Int. J. Syst. Evol. Microbiol.">
        <title>The Global Catalogue of Microorganisms (GCM) 10K type strain sequencing project: providing services to taxonomists for standard genome sequencing and annotation.</title>
        <authorList>
            <consortium name="The Broad Institute Genomics Platform"/>
            <consortium name="The Broad Institute Genome Sequencing Center for Infectious Disease"/>
            <person name="Wu L."/>
            <person name="Ma J."/>
        </authorList>
    </citation>
    <scope>NUCLEOTIDE SEQUENCE [LARGE SCALE GENOMIC DNA]</scope>
    <source>
        <strain evidence="3">KCTC 42964</strain>
    </source>
</reference>
<dbReference type="EMBL" id="JBHRTR010000031">
    <property type="protein sequence ID" value="MFC3229273.1"/>
    <property type="molecule type" value="Genomic_DNA"/>
</dbReference>
<evidence type="ECO:0000256" key="1">
    <source>
        <dbReference type="SAM" id="SignalP"/>
    </source>
</evidence>
<organism evidence="2 3">
    <name type="scientific">Marinibaculum pumilum</name>
    <dbReference type="NCBI Taxonomy" id="1766165"/>
    <lineage>
        <taxon>Bacteria</taxon>
        <taxon>Pseudomonadati</taxon>
        <taxon>Pseudomonadota</taxon>
        <taxon>Alphaproteobacteria</taxon>
        <taxon>Rhodospirillales</taxon>
        <taxon>Rhodospirillaceae</taxon>
        <taxon>Marinibaculum</taxon>
    </lineage>
</organism>
<name>A0ABV7L4K9_9PROT</name>
<proteinExistence type="predicted"/>
<keyword evidence="1" id="KW-0732">Signal</keyword>